<feature type="domain" description="ATPase AAA-type core" evidence="3">
    <location>
        <begin position="259"/>
        <end position="319"/>
    </location>
</feature>
<reference evidence="4 5" key="1">
    <citation type="journal article" date="2013" name="Genome Announc.">
        <title>Multiple genome sequences of Helicobacter pylori strains of diverse disease and antibiotic resistance backgrounds from Malaysia.</title>
        <authorList>
            <person name="Rehvathy V."/>
            <person name="Tan M.H."/>
            <person name="Gunaletchumy S.P."/>
            <person name="Teh X."/>
            <person name="Wang S."/>
            <person name="Baybayan P."/>
            <person name="Singh S."/>
            <person name="Ashby M."/>
            <person name="Kaakoush N.O."/>
            <person name="Mitchell H.M."/>
            <person name="Croft L.J."/>
            <person name="Goh K.L."/>
            <person name="Loke M.F."/>
            <person name="Vadivelu J."/>
        </authorList>
    </citation>
    <scope>NUCLEOTIDE SEQUENCE [LARGE SCALE GENOMIC DNA]</scope>
    <source>
        <strain evidence="4 5">UM038</strain>
    </source>
</reference>
<proteinExistence type="predicted"/>
<feature type="domain" description="Endonuclease GajA/Old nuclease/RecF-like AAA" evidence="2">
    <location>
        <begin position="1"/>
        <end position="183"/>
    </location>
</feature>
<evidence type="ECO:0000259" key="3">
    <source>
        <dbReference type="Pfam" id="PF13304"/>
    </source>
</evidence>
<accession>A0AAV3JSH7</accession>
<dbReference type="InterPro" id="IPR027417">
    <property type="entry name" value="P-loop_NTPase"/>
</dbReference>
<dbReference type="Pfam" id="PF13175">
    <property type="entry name" value="AAA_15"/>
    <property type="match status" value="1"/>
</dbReference>
<dbReference type="Pfam" id="PF13304">
    <property type="entry name" value="AAA_21"/>
    <property type="match status" value="1"/>
</dbReference>
<dbReference type="RefSeq" id="WP_021301486.1">
    <property type="nucleotide sequence ID" value="NZ_AUSL01000012.1"/>
</dbReference>
<dbReference type="PANTHER" id="PTHR43581">
    <property type="entry name" value="ATP/GTP PHOSPHATASE"/>
    <property type="match status" value="1"/>
</dbReference>
<keyword evidence="1" id="KW-0812">Transmembrane</keyword>
<dbReference type="InterPro" id="IPR003959">
    <property type="entry name" value="ATPase_AAA_core"/>
</dbReference>
<keyword evidence="1" id="KW-0472">Membrane</keyword>
<feature type="transmembrane region" description="Helical" evidence="1">
    <location>
        <begin position="252"/>
        <end position="271"/>
    </location>
</feature>
<dbReference type="SUPFAM" id="SSF52540">
    <property type="entry name" value="P-loop containing nucleoside triphosphate hydrolases"/>
    <property type="match status" value="1"/>
</dbReference>
<evidence type="ECO:0008006" key="6">
    <source>
        <dbReference type="Google" id="ProtNLM"/>
    </source>
</evidence>
<dbReference type="InterPro" id="IPR041685">
    <property type="entry name" value="AAA_GajA/Old/RecF-like"/>
</dbReference>
<evidence type="ECO:0000313" key="5">
    <source>
        <dbReference type="Proteomes" id="UP000015451"/>
    </source>
</evidence>
<comment type="caution">
    <text evidence="4">The sequence shown here is derived from an EMBL/GenBank/DDBJ whole genome shotgun (WGS) entry which is preliminary data.</text>
</comment>
<dbReference type="InterPro" id="IPR051396">
    <property type="entry name" value="Bact_Antivir_Def_Nuclease"/>
</dbReference>
<gene>
    <name evidence="4" type="ORF">N199_01115</name>
</gene>
<evidence type="ECO:0000259" key="2">
    <source>
        <dbReference type="Pfam" id="PF13175"/>
    </source>
</evidence>
<dbReference type="AlphaFoldDB" id="A0AAV3JSH7"/>
<evidence type="ECO:0000256" key="1">
    <source>
        <dbReference type="SAM" id="Phobius"/>
    </source>
</evidence>
<dbReference type="Gene3D" id="3.40.50.300">
    <property type="entry name" value="P-loop containing nucleotide triphosphate hydrolases"/>
    <property type="match status" value="2"/>
</dbReference>
<sequence>MIKSIEIENYKNFKHLKMENFKLINFFTGQNDTGKTNLLTNLLEALYINTGAYDPITNQGSLPPEHAVNTSEFRKIKLNTDNLKAFFHQGNTANPISIRTEFDHTTIPLIIQYPTQNNYSKDIDLNSDDIHVTSLVNKTITKPQLQFSYNPSLPPMGITYESERDRLRLVHSDLDKIGQTYQEHTAFIPVDLSFVSPLKALQNLRRSSKEEELIEILQCFNSDILNAEDVDNSIYIQIKDEKTPSHPKLKRLLNSFGWGFITFFIIASVLVDNRIKYLFIDEIESGLHHTKMREFLRSLFKLAQKLQIQIFATTHNEEFLWNAINTIPDNETEVFKEIALFELE</sequence>
<protein>
    <recommendedName>
        <fullName evidence="6">ATPase AAA-type core domain-containing protein</fullName>
    </recommendedName>
</protein>
<dbReference type="EMBL" id="AUSL01000012">
    <property type="protein sequence ID" value="EPZ69428.1"/>
    <property type="molecule type" value="Genomic_DNA"/>
</dbReference>
<keyword evidence="1" id="KW-1133">Transmembrane helix</keyword>
<dbReference type="GO" id="GO:0005524">
    <property type="term" value="F:ATP binding"/>
    <property type="evidence" value="ECO:0007669"/>
    <property type="project" value="InterPro"/>
</dbReference>
<dbReference type="GO" id="GO:0016887">
    <property type="term" value="F:ATP hydrolysis activity"/>
    <property type="evidence" value="ECO:0007669"/>
    <property type="project" value="InterPro"/>
</dbReference>
<dbReference type="Proteomes" id="UP000015451">
    <property type="component" value="Unassembled WGS sequence"/>
</dbReference>
<evidence type="ECO:0000313" key="4">
    <source>
        <dbReference type="EMBL" id="EPZ69428.1"/>
    </source>
</evidence>
<name>A0AAV3JSH7_HELPX</name>
<dbReference type="PANTHER" id="PTHR43581:SF4">
    <property type="entry name" value="ATP_GTP PHOSPHATASE"/>
    <property type="match status" value="1"/>
</dbReference>
<organism evidence="4 5">
    <name type="scientific">Helicobacter pylori UM038</name>
    <dbReference type="NCBI Taxonomy" id="1352343"/>
    <lineage>
        <taxon>Bacteria</taxon>
        <taxon>Pseudomonadati</taxon>
        <taxon>Campylobacterota</taxon>
        <taxon>Epsilonproteobacteria</taxon>
        <taxon>Campylobacterales</taxon>
        <taxon>Helicobacteraceae</taxon>
        <taxon>Helicobacter</taxon>
    </lineage>
</organism>